<keyword evidence="2" id="KW-1133">Transmembrane helix</keyword>
<dbReference type="AlphaFoldDB" id="A0A8D8BIT2"/>
<evidence type="ECO:0000256" key="2">
    <source>
        <dbReference type="SAM" id="Phobius"/>
    </source>
</evidence>
<proteinExistence type="predicted"/>
<feature type="compositionally biased region" description="Basic residues" evidence="1">
    <location>
        <begin position="178"/>
        <end position="188"/>
    </location>
</feature>
<evidence type="ECO:0000313" key="3">
    <source>
        <dbReference type="EMBL" id="CAG6474265.1"/>
    </source>
</evidence>
<feature type="region of interest" description="Disordered" evidence="1">
    <location>
        <begin position="177"/>
        <end position="220"/>
    </location>
</feature>
<protein>
    <submittedName>
        <fullName evidence="3">(northern house mosquito) hypothetical protein</fullName>
    </submittedName>
</protein>
<name>A0A8D8BIT2_CULPI</name>
<sequence length="519" mass="56556">MYTEEVVGLGRRQFDAGVFQIHIVHHREERLDVGGVVELGGRPHQLAVLAVDVDEEGVVLEDDGAVVLQVKLAGHGRPPPEHDVTRFVVALFLLADGTVLDVPVEHLVAVGGGRFPLREDYFVGPLAGGQLDLVRLVAEADHGHGERGLLRLVFAVGDVDDVPSLVAGDLLHFGTTRSRSRRQRRNGPLHRSSNRLVQRVAGVPQATGGRSRSRNGLDRGTPFDRLRRRRRWWWWRRIRRGHQLNVVVRVGQVDRVVLVAAVGDQLGEGPAVAHLHGRVEDAGWVFVGRGRPGSVQGARGAEAAVVVGFVQVVVVVAGSLVSVLVGPSLAHSGGRLHHLLDLVRGDDVRLQHVLKVDFVIFFGGGGGGGRRLTTFGGGFVGWSATLRGSIRPEVVHVDSLFALQNRRHQFGVGLWLGWFAIVGIAAAAAAAFVSIFPDVRRAGRSLLHDVANVHDPNGGTFGLGTIRRRRCLPGRKNRINEIQLGFALRGKCRGRRLRSGRRHRLGQCLGGRRLHRLAR</sequence>
<feature type="transmembrane region" description="Helical" evidence="2">
    <location>
        <begin position="303"/>
        <end position="325"/>
    </location>
</feature>
<dbReference type="EMBL" id="HBUE01074362">
    <property type="protein sequence ID" value="CAG6474263.1"/>
    <property type="molecule type" value="Transcribed_RNA"/>
</dbReference>
<keyword evidence="2" id="KW-0472">Membrane</keyword>
<feature type="transmembrane region" description="Helical" evidence="2">
    <location>
        <begin position="415"/>
        <end position="436"/>
    </location>
</feature>
<dbReference type="EMBL" id="HBUE01074364">
    <property type="protein sequence ID" value="CAG6474265.1"/>
    <property type="molecule type" value="Transcribed_RNA"/>
</dbReference>
<evidence type="ECO:0000256" key="1">
    <source>
        <dbReference type="SAM" id="MobiDB-lite"/>
    </source>
</evidence>
<organism evidence="3">
    <name type="scientific">Culex pipiens</name>
    <name type="common">House mosquito</name>
    <dbReference type="NCBI Taxonomy" id="7175"/>
    <lineage>
        <taxon>Eukaryota</taxon>
        <taxon>Metazoa</taxon>
        <taxon>Ecdysozoa</taxon>
        <taxon>Arthropoda</taxon>
        <taxon>Hexapoda</taxon>
        <taxon>Insecta</taxon>
        <taxon>Pterygota</taxon>
        <taxon>Neoptera</taxon>
        <taxon>Endopterygota</taxon>
        <taxon>Diptera</taxon>
        <taxon>Nematocera</taxon>
        <taxon>Culicoidea</taxon>
        <taxon>Culicidae</taxon>
        <taxon>Culicinae</taxon>
        <taxon>Culicini</taxon>
        <taxon>Culex</taxon>
        <taxon>Culex</taxon>
    </lineage>
</organism>
<reference evidence="3" key="1">
    <citation type="submission" date="2021-05" db="EMBL/GenBank/DDBJ databases">
        <authorList>
            <person name="Alioto T."/>
            <person name="Alioto T."/>
            <person name="Gomez Garrido J."/>
        </authorList>
    </citation>
    <scope>NUCLEOTIDE SEQUENCE</scope>
</reference>
<accession>A0A8D8BIT2</accession>
<keyword evidence="2" id="KW-0812">Transmembrane</keyword>